<evidence type="ECO:0000313" key="2">
    <source>
        <dbReference type="Proteomes" id="UP000037035"/>
    </source>
</evidence>
<dbReference type="VEuPathDB" id="FungiDB:VP01_576g8"/>
<dbReference type="EMBL" id="LAVV01011018">
    <property type="protein sequence ID" value="KNZ48299.1"/>
    <property type="molecule type" value="Genomic_DNA"/>
</dbReference>
<evidence type="ECO:0000313" key="1">
    <source>
        <dbReference type="EMBL" id="KNZ48299.1"/>
    </source>
</evidence>
<protein>
    <submittedName>
        <fullName evidence="1">Uncharacterized protein</fullName>
    </submittedName>
</protein>
<accession>A0A0L6UIB5</accession>
<comment type="caution">
    <text evidence="1">The sequence shown here is derived from an EMBL/GenBank/DDBJ whole genome shotgun (WGS) entry which is preliminary data.</text>
</comment>
<proteinExistence type="predicted"/>
<feature type="non-terminal residue" evidence="1">
    <location>
        <position position="1"/>
    </location>
</feature>
<organism evidence="1 2">
    <name type="scientific">Puccinia sorghi</name>
    <dbReference type="NCBI Taxonomy" id="27349"/>
    <lineage>
        <taxon>Eukaryota</taxon>
        <taxon>Fungi</taxon>
        <taxon>Dikarya</taxon>
        <taxon>Basidiomycota</taxon>
        <taxon>Pucciniomycotina</taxon>
        <taxon>Pucciniomycetes</taxon>
        <taxon>Pucciniales</taxon>
        <taxon>Pucciniaceae</taxon>
        <taxon>Puccinia</taxon>
    </lineage>
</organism>
<keyword evidence="2" id="KW-1185">Reference proteome</keyword>
<name>A0A0L6UIB5_9BASI</name>
<gene>
    <name evidence="1" type="ORF">VP01_576g8</name>
</gene>
<sequence length="121" mass="13160">YSLIDKLNIVTADNTLVNSNMAHELDLQIPHFESLTQILGCVAHVINLAAKIGISALGSSGNSKEVQEVSMAAKNQETTDSTSYPMNIDSLVSPPDGATLNLEIIYKHVHGLRTWVRFSPQ</sequence>
<reference evidence="1 2" key="1">
    <citation type="submission" date="2015-08" db="EMBL/GenBank/DDBJ databases">
        <title>Next Generation Sequencing and Analysis of the Genome of Puccinia sorghi L Schw, the Causal Agent of Maize Common Rust.</title>
        <authorList>
            <person name="Rochi L."/>
            <person name="Burguener G."/>
            <person name="Darino M."/>
            <person name="Turjanski A."/>
            <person name="Kreff E."/>
            <person name="Dieguez M.J."/>
            <person name="Sacco F."/>
        </authorList>
    </citation>
    <scope>NUCLEOTIDE SEQUENCE [LARGE SCALE GENOMIC DNA]</scope>
    <source>
        <strain evidence="1 2">RO10H11247</strain>
    </source>
</reference>
<dbReference type="Proteomes" id="UP000037035">
    <property type="component" value="Unassembled WGS sequence"/>
</dbReference>
<dbReference type="OrthoDB" id="2506942at2759"/>
<dbReference type="AlphaFoldDB" id="A0A0L6UIB5"/>